<name>A0A811Y134_NYCPR</name>
<gene>
    <name evidence="10" type="ORF">NYPRO_LOCUS2110</name>
</gene>
<evidence type="ECO:0000256" key="1">
    <source>
        <dbReference type="ARBA" id="ARBA00004613"/>
    </source>
</evidence>
<dbReference type="PANTHER" id="PTHR46751:SF1">
    <property type="entry name" value="WAP FOUR-DISULFIDE CORE DOMAIN PROTEIN 6A"/>
    <property type="match status" value="1"/>
</dbReference>
<dbReference type="PROSITE" id="PS51390">
    <property type="entry name" value="WAP"/>
    <property type="match status" value="1"/>
</dbReference>
<dbReference type="InterPro" id="IPR036880">
    <property type="entry name" value="Kunitz_BPTI_sf"/>
</dbReference>
<feature type="chain" id="PRO_5032872856" evidence="7">
    <location>
        <begin position="22"/>
        <end position="239"/>
    </location>
</feature>
<dbReference type="PRINTS" id="PR00759">
    <property type="entry name" value="BASICPTASE"/>
</dbReference>
<feature type="domain" description="WAP" evidence="9">
    <location>
        <begin position="16"/>
        <end position="74"/>
    </location>
</feature>
<keyword evidence="4 7" id="KW-0732">Signal</keyword>
<evidence type="ECO:0000256" key="2">
    <source>
        <dbReference type="ARBA" id="ARBA00022525"/>
    </source>
</evidence>
<reference evidence="10" key="1">
    <citation type="submission" date="2020-12" db="EMBL/GenBank/DDBJ databases">
        <authorList>
            <consortium name="Molecular Ecology Group"/>
        </authorList>
    </citation>
    <scope>NUCLEOTIDE SEQUENCE</scope>
    <source>
        <strain evidence="10">TBG_1078</strain>
    </source>
</reference>
<keyword evidence="11" id="KW-1185">Reference proteome</keyword>
<dbReference type="PANTHER" id="PTHR46751">
    <property type="entry name" value="EPPIN"/>
    <property type="match status" value="1"/>
</dbReference>
<evidence type="ECO:0000259" key="8">
    <source>
        <dbReference type="PROSITE" id="PS50279"/>
    </source>
</evidence>
<sequence length="239" mass="27619">MQSSRLLSILVLSTLLVNVQGSCLSDWILPRRGPRIQEKCEFKERDECAKDRQCLDDNKKCCVFSCGKKCLDLNQDICTMPKETGSCEKNACSRFIYGGCKGNNNFQSKAMCQNMCPSNFKCPRTRIPCRYREIDQCSRSKSCPEKMTCCNFNCSKKCLDLKEDICTLPMNVGLCLARIPRWWYNKEYKRCYRFNYGGCSGNNNNFQSEAVCRAICPETCKSQGSQRKRYRNPASWELW</sequence>
<feature type="signal peptide" evidence="7">
    <location>
        <begin position="1"/>
        <end position="21"/>
    </location>
</feature>
<evidence type="ECO:0000313" key="10">
    <source>
        <dbReference type="EMBL" id="CAD7669316.1"/>
    </source>
</evidence>
<dbReference type="EMBL" id="CAJHUB010000653">
    <property type="protein sequence ID" value="CAD7669316.1"/>
    <property type="molecule type" value="Genomic_DNA"/>
</dbReference>
<dbReference type="Gene3D" id="4.10.410.10">
    <property type="entry name" value="Pancreatic trypsin inhibitor Kunitz domain"/>
    <property type="match status" value="2"/>
</dbReference>
<evidence type="ECO:0000313" key="11">
    <source>
        <dbReference type="Proteomes" id="UP000645828"/>
    </source>
</evidence>
<keyword evidence="3" id="KW-0646">Protease inhibitor</keyword>
<organism evidence="10 11">
    <name type="scientific">Nyctereutes procyonoides</name>
    <name type="common">Raccoon dog</name>
    <name type="synonym">Canis procyonoides</name>
    <dbReference type="NCBI Taxonomy" id="34880"/>
    <lineage>
        <taxon>Eukaryota</taxon>
        <taxon>Metazoa</taxon>
        <taxon>Chordata</taxon>
        <taxon>Craniata</taxon>
        <taxon>Vertebrata</taxon>
        <taxon>Euteleostomi</taxon>
        <taxon>Mammalia</taxon>
        <taxon>Eutheria</taxon>
        <taxon>Laurasiatheria</taxon>
        <taxon>Carnivora</taxon>
        <taxon>Caniformia</taxon>
        <taxon>Canidae</taxon>
        <taxon>Nyctereutes</taxon>
    </lineage>
</organism>
<dbReference type="InterPro" id="IPR051388">
    <property type="entry name" value="Serpin_venom_toxin"/>
</dbReference>
<dbReference type="FunFam" id="4.10.410.10:FF:000015">
    <property type="entry name" value="WAP four-disulfide core domain 6A"/>
    <property type="match status" value="1"/>
</dbReference>
<dbReference type="GO" id="GO:0005615">
    <property type="term" value="C:extracellular space"/>
    <property type="evidence" value="ECO:0007669"/>
    <property type="project" value="TreeGrafter"/>
</dbReference>
<feature type="domain" description="BPTI/Kunitz inhibitor" evidence="8">
    <location>
        <begin position="78"/>
        <end position="116"/>
    </location>
</feature>
<evidence type="ECO:0000256" key="3">
    <source>
        <dbReference type="ARBA" id="ARBA00022690"/>
    </source>
</evidence>
<dbReference type="InterPro" id="IPR020901">
    <property type="entry name" value="Prtase_inh_Kunz-CS"/>
</dbReference>
<evidence type="ECO:0000259" key="9">
    <source>
        <dbReference type="PROSITE" id="PS51390"/>
    </source>
</evidence>
<dbReference type="PROSITE" id="PS50279">
    <property type="entry name" value="BPTI_KUNITZ_2"/>
    <property type="match status" value="2"/>
</dbReference>
<keyword evidence="2" id="KW-0964">Secreted</keyword>
<accession>A0A811Y134</accession>
<dbReference type="SUPFAM" id="SSF57362">
    <property type="entry name" value="BPTI-like"/>
    <property type="match status" value="2"/>
</dbReference>
<dbReference type="Proteomes" id="UP000645828">
    <property type="component" value="Unassembled WGS sequence"/>
</dbReference>
<dbReference type="Pfam" id="PF00014">
    <property type="entry name" value="Kunitz_BPTI"/>
    <property type="match status" value="2"/>
</dbReference>
<comment type="caution">
    <text evidence="10">The sequence shown here is derived from an EMBL/GenBank/DDBJ whole genome shotgun (WGS) entry which is preliminary data.</text>
</comment>
<keyword evidence="5" id="KW-0722">Serine protease inhibitor</keyword>
<keyword evidence="6" id="KW-1015">Disulfide bond</keyword>
<dbReference type="FunFam" id="4.10.75.10:FF:000004">
    <property type="entry name" value="WAP four-disulfide core domain 6A"/>
    <property type="match status" value="1"/>
</dbReference>
<evidence type="ECO:0000256" key="7">
    <source>
        <dbReference type="SAM" id="SignalP"/>
    </source>
</evidence>
<dbReference type="Gene3D" id="4.10.75.10">
    <property type="entry name" value="Elafin-like"/>
    <property type="match status" value="1"/>
</dbReference>
<dbReference type="AlphaFoldDB" id="A0A811Y134"/>
<dbReference type="GO" id="GO:0004867">
    <property type="term" value="F:serine-type endopeptidase inhibitor activity"/>
    <property type="evidence" value="ECO:0007669"/>
    <property type="project" value="UniProtKB-KW"/>
</dbReference>
<protein>
    <submittedName>
        <fullName evidence="10">(raccoon dog) hypothetical protein</fullName>
    </submittedName>
</protein>
<evidence type="ECO:0000256" key="6">
    <source>
        <dbReference type="ARBA" id="ARBA00023157"/>
    </source>
</evidence>
<evidence type="ECO:0000256" key="4">
    <source>
        <dbReference type="ARBA" id="ARBA00022729"/>
    </source>
</evidence>
<evidence type="ECO:0000256" key="5">
    <source>
        <dbReference type="ARBA" id="ARBA00022900"/>
    </source>
</evidence>
<dbReference type="InterPro" id="IPR002223">
    <property type="entry name" value="Kunitz_BPTI"/>
</dbReference>
<dbReference type="SMART" id="SM00131">
    <property type="entry name" value="KU"/>
    <property type="match status" value="2"/>
</dbReference>
<dbReference type="InterPro" id="IPR036645">
    <property type="entry name" value="Elafin-like_sf"/>
</dbReference>
<comment type="subcellular location">
    <subcellularLocation>
        <location evidence="1">Secreted</location>
    </subcellularLocation>
</comment>
<dbReference type="PROSITE" id="PS00280">
    <property type="entry name" value="BPTI_KUNITZ_1"/>
    <property type="match status" value="1"/>
</dbReference>
<dbReference type="InterPro" id="IPR008197">
    <property type="entry name" value="WAP_dom"/>
</dbReference>
<feature type="domain" description="BPTI/Kunitz inhibitor" evidence="8">
    <location>
        <begin position="166"/>
        <end position="216"/>
    </location>
</feature>
<proteinExistence type="predicted"/>